<organism evidence="2 3">
    <name type="scientific">Methylobacterium hispanicum</name>
    <dbReference type="NCBI Taxonomy" id="270350"/>
    <lineage>
        <taxon>Bacteria</taxon>
        <taxon>Pseudomonadati</taxon>
        <taxon>Pseudomonadota</taxon>
        <taxon>Alphaproteobacteria</taxon>
        <taxon>Hyphomicrobiales</taxon>
        <taxon>Methylobacteriaceae</taxon>
        <taxon>Methylobacterium</taxon>
    </lineage>
</organism>
<evidence type="ECO:0000256" key="1">
    <source>
        <dbReference type="SAM" id="MobiDB-lite"/>
    </source>
</evidence>
<sequence>MDRLQRIGRGRLANLTPFGREFRRFCGSSAMLAHMPDHGFLDGGCLSLALAVRKWLGAGVEVRFCAGSGRLQHAVAEVVVGGHLVYLDGDGLATKADLAAKMTLLESTPGIELIDATIGQAAAAGIVDDGRSDALAAALAERFGNEPPTEAWLAGPDDVRTASAGPAP</sequence>
<reference evidence="2" key="2">
    <citation type="submission" date="2021-08" db="EMBL/GenBank/DDBJ databases">
        <authorList>
            <person name="Tani A."/>
            <person name="Ola A."/>
            <person name="Ogura Y."/>
            <person name="Katsura K."/>
            <person name="Hayashi T."/>
        </authorList>
    </citation>
    <scope>NUCLEOTIDE SEQUENCE</scope>
    <source>
        <strain evidence="2">DSM 16372</strain>
    </source>
</reference>
<gene>
    <name evidence="2" type="ORF">BHAOGJBA_4219</name>
</gene>
<evidence type="ECO:0000313" key="2">
    <source>
        <dbReference type="EMBL" id="GJD90677.1"/>
    </source>
</evidence>
<evidence type="ECO:0000313" key="3">
    <source>
        <dbReference type="Proteomes" id="UP001055247"/>
    </source>
</evidence>
<reference evidence="2" key="1">
    <citation type="journal article" date="2016" name="Front. Microbiol.">
        <title>Genome Sequence of the Piezophilic, Mesophilic Sulfate-Reducing Bacterium Desulfovibrio indicus J2T.</title>
        <authorList>
            <person name="Cao J."/>
            <person name="Maignien L."/>
            <person name="Shao Z."/>
            <person name="Alain K."/>
            <person name="Jebbar M."/>
        </authorList>
    </citation>
    <scope>NUCLEOTIDE SEQUENCE</scope>
    <source>
        <strain evidence="2">DSM 16372</strain>
    </source>
</reference>
<dbReference type="AlphaFoldDB" id="A0AAV4ZR70"/>
<dbReference type="EMBL" id="BPQO01000020">
    <property type="protein sequence ID" value="GJD90677.1"/>
    <property type="molecule type" value="Genomic_DNA"/>
</dbReference>
<protein>
    <submittedName>
        <fullName evidence="2">Uncharacterized protein</fullName>
    </submittedName>
</protein>
<name>A0AAV4ZR70_9HYPH</name>
<comment type="caution">
    <text evidence="2">The sequence shown here is derived from an EMBL/GenBank/DDBJ whole genome shotgun (WGS) entry which is preliminary data.</text>
</comment>
<dbReference type="Proteomes" id="UP001055247">
    <property type="component" value="Unassembled WGS sequence"/>
</dbReference>
<proteinExistence type="predicted"/>
<feature type="region of interest" description="Disordered" evidence="1">
    <location>
        <begin position="147"/>
        <end position="168"/>
    </location>
</feature>
<dbReference type="RefSeq" id="WP_238230833.1">
    <property type="nucleotide sequence ID" value="NZ_BPQO01000020.1"/>
</dbReference>
<keyword evidence="3" id="KW-1185">Reference proteome</keyword>
<accession>A0AAV4ZR70</accession>